<evidence type="ECO:0000313" key="2">
    <source>
        <dbReference type="EMBL" id="RZD19311.1"/>
    </source>
</evidence>
<dbReference type="Proteomes" id="UP000319296">
    <property type="component" value="Unassembled WGS sequence"/>
</dbReference>
<keyword evidence="1" id="KW-0472">Membrane</keyword>
<keyword evidence="1" id="KW-0812">Transmembrane</keyword>
<reference evidence="2 3" key="1">
    <citation type="journal article" date="2019" name="ISME J.">
        <title>Insights into ecological role of a new deltaproteobacterial order Candidatus Acidulodesulfobacterales by metagenomics and metatranscriptomics.</title>
        <authorList>
            <person name="Tan S."/>
            <person name="Liu J."/>
            <person name="Fang Y."/>
            <person name="Hedlund B.P."/>
            <person name="Lian Z.H."/>
            <person name="Huang L.Y."/>
            <person name="Li J.T."/>
            <person name="Huang L.N."/>
            <person name="Li W.J."/>
            <person name="Jiang H.C."/>
            <person name="Dong H.L."/>
            <person name="Shu W.S."/>
        </authorList>
    </citation>
    <scope>NUCLEOTIDE SEQUENCE [LARGE SCALE GENOMIC DNA]</scope>
    <source>
        <strain evidence="2">AP1</strain>
    </source>
</reference>
<dbReference type="AlphaFoldDB" id="A0A519BPV1"/>
<accession>A0A519BPV1</accession>
<name>A0A519BPV1_9DELT</name>
<sequence length="93" mass="10721">MTYTTQKKSEALAVVLSFFIPGLGQMVTGYFGKGIIFFLVEFVLAVMAFILSFIFIGLLLWPVWFGIWIWNLIDAYLTIKKFNTNLMLKLQND</sequence>
<evidence type="ECO:0000313" key="3">
    <source>
        <dbReference type="Proteomes" id="UP000319296"/>
    </source>
</evidence>
<protein>
    <recommendedName>
        <fullName evidence="4">TM2 domain-containing protein</fullName>
    </recommendedName>
</protein>
<dbReference type="EMBL" id="SGBB01000002">
    <property type="protein sequence ID" value="RZD19311.1"/>
    <property type="molecule type" value="Genomic_DNA"/>
</dbReference>
<feature type="transmembrane region" description="Helical" evidence="1">
    <location>
        <begin position="37"/>
        <end position="70"/>
    </location>
</feature>
<gene>
    <name evidence="2" type="ORF">EVG15_02155</name>
</gene>
<keyword evidence="1" id="KW-1133">Transmembrane helix</keyword>
<evidence type="ECO:0000256" key="1">
    <source>
        <dbReference type="SAM" id="Phobius"/>
    </source>
</evidence>
<proteinExistence type="predicted"/>
<feature type="transmembrane region" description="Helical" evidence="1">
    <location>
        <begin position="12"/>
        <end position="31"/>
    </location>
</feature>
<comment type="caution">
    <text evidence="2">The sequence shown here is derived from an EMBL/GenBank/DDBJ whole genome shotgun (WGS) entry which is preliminary data.</text>
</comment>
<evidence type="ECO:0008006" key="4">
    <source>
        <dbReference type="Google" id="ProtNLM"/>
    </source>
</evidence>
<organism evidence="2 3">
    <name type="scientific">Candidatus Acididesulfobacter diazotrophicus</name>
    <dbReference type="NCBI Taxonomy" id="2597226"/>
    <lineage>
        <taxon>Bacteria</taxon>
        <taxon>Deltaproteobacteria</taxon>
        <taxon>Candidatus Acidulodesulfobacterales</taxon>
        <taxon>Candidatus Acididesulfobacter</taxon>
    </lineage>
</organism>